<evidence type="ECO:0000313" key="4">
    <source>
        <dbReference type="Proteomes" id="UP000325313"/>
    </source>
</evidence>
<gene>
    <name evidence="1" type="ORF">PGT21_002311</name>
    <name evidence="2" type="ORF">PGTUg99_012443</name>
</gene>
<dbReference type="AlphaFoldDB" id="A0A5B0SI06"/>
<evidence type="ECO:0000313" key="3">
    <source>
        <dbReference type="Proteomes" id="UP000324748"/>
    </source>
</evidence>
<evidence type="ECO:0000313" key="1">
    <source>
        <dbReference type="EMBL" id="KAA1096013.1"/>
    </source>
</evidence>
<accession>A0A5B0SI06</accession>
<dbReference type="EMBL" id="VSWC01000067">
    <property type="protein sequence ID" value="KAA1096013.1"/>
    <property type="molecule type" value="Genomic_DNA"/>
</dbReference>
<dbReference type="Proteomes" id="UP000325313">
    <property type="component" value="Unassembled WGS sequence"/>
</dbReference>
<organism evidence="2 4">
    <name type="scientific">Puccinia graminis f. sp. tritici</name>
    <dbReference type="NCBI Taxonomy" id="56615"/>
    <lineage>
        <taxon>Eukaryota</taxon>
        <taxon>Fungi</taxon>
        <taxon>Dikarya</taxon>
        <taxon>Basidiomycota</taxon>
        <taxon>Pucciniomycotina</taxon>
        <taxon>Pucciniomycetes</taxon>
        <taxon>Pucciniales</taxon>
        <taxon>Pucciniaceae</taxon>
        <taxon>Puccinia</taxon>
    </lineage>
</organism>
<comment type="caution">
    <text evidence="2">The sequence shown here is derived from an EMBL/GenBank/DDBJ whole genome shotgun (WGS) entry which is preliminary data.</text>
</comment>
<protein>
    <submittedName>
        <fullName evidence="2">Uncharacterized protein</fullName>
    </submittedName>
</protein>
<keyword evidence="3" id="KW-1185">Reference proteome</keyword>
<reference evidence="3 4" key="1">
    <citation type="submission" date="2019-05" db="EMBL/GenBank/DDBJ databases">
        <title>Emergence of the Ug99 lineage of the wheat stem rust pathogen through somatic hybridization.</title>
        <authorList>
            <person name="Li F."/>
            <person name="Upadhyaya N.M."/>
            <person name="Sperschneider J."/>
            <person name="Matny O."/>
            <person name="Nguyen-Phuc H."/>
            <person name="Mago R."/>
            <person name="Raley C."/>
            <person name="Miller M.E."/>
            <person name="Silverstein K.A.T."/>
            <person name="Henningsen E."/>
            <person name="Hirsch C.D."/>
            <person name="Visser B."/>
            <person name="Pretorius Z.A."/>
            <person name="Steffenson B.J."/>
            <person name="Schwessinger B."/>
            <person name="Dodds P.N."/>
            <person name="Figueroa M."/>
        </authorList>
    </citation>
    <scope>NUCLEOTIDE SEQUENCE [LARGE SCALE GENOMIC DNA]</scope>
    <source>
        <strain evidence="1">21-0</strain>
        <strain evidence="2 4">Ug99</strain>
    </source>
</reference>
<dbReference type="EMBL" id="VDEP01000011">
    <property type="protein sequence ID" value="KAA1137185.1"/>
    <property type="molecule type" value="Genomic_DNA"/>
</dbReference>
<name>A0A5B0SI06_PUCGR</name>
<proteinExistence type="predicted"/>
<sequence length="95" mass="10777">MESPLDEWRRVGLVISQGSRRVARTTASPEKKLFIPMIITRVESTDRKTVDEDIRQYTQCETTTGLETGQDGVDQAVADMRGLKQLSRKALRRVV</sequence>
<evidence type="ECO:0000313" key="2">
    <source>
        <dbReference type="EMBL" id="KAA1137185.1"/>
    </source>
</evidence>
<dbReference type="Proteomes" id="UP000324748">
    <property type="component" value="Unassembled WGS sequence"/>
</dbReference>